<dbReference type="EMBL" id="JAQOWY010000286">
    <property type="protein sequence ID" value="KAK1845076.1"/>
    <property type="molecule type" value="Genomic_DNA"/>
</dbReference>
<feature type="domain" description="DUF8212" evidence="3">
    <location>
        <begin position="222"/>
        <end position="245"/>
    </location>
</feature>
<keyword evidence="1" id="KW-0812">Transmembrane</keyword>
<dbReference type="PANTHER" id="PTHR10622:SF10">
    <property type="entry name" value="HET DOMAIN-CONTAINING PROTEIN"/>
    <property type="match status" value="1"/>
</dbReference>
<evidence type="ECO:0000256" key="1">
    <source>
        <dbReference type="SAM" id="Phobius"/>
    </source>
</evidence>
<evidence type="ECO:0000313" key="5">
    <source>
        <dbReference type="Proteomes" id="UP001243330"/>
    </source>
</evidence>
<reference evidence="4" key="1">
    <citation type="submission" date="2023-01" db="EMBL/GenBank/DDBJ databases">
        <title>Colletotrichum chrysophilum M932 genome sequence.</title>
        <authorList>
            <person name="Baroncelli R."/>
        </authorList>
    </citation>
    <scope>NUCLEOTIDE SEQUENCE</scope>
    <source>
        <strain evidence="4">M932</strain>
    </source>
</reference>
<sequence>MRLLNSRTLQVEDFSSSRAPPYAILSHTWGDGEISFQDLEHQKAAAKAGYSKLQASCRQALLDNLDYIWIDTCCIDKTSSSELSEAINTMFRWYKEAAVCYAFLSDVQDDTEFDQNSSFAKSRWFTRGWTLQELLAPSKLEFYSASWKHLGSKASLRKEISSITGIDEPFLTSRPLSQASIAVRMCWAARRKTSKKEDQSYSLLGIFNVHIPLLYGEGAKGAFLRLQEALMQKSADQTIFAWHSSESYRGESLERADMPNVPWLAASPFKFRHCRDIVACYPFERVYAFVMTNAGIHIGTEIIHVYDNIGVFQPVKTYMALRCRRINDYRNILAIPIKIIGDQAFRVNKSLRVFDRTWATHRSFSRELQLMSVPHSSGPHSPVLDIRSLPSGYRVESVSPPENWHAWTEATGRLDHHRGRISPSPKSIVKVTADGSREVSPRSIYTTVTSRETEFATYSCVNHVVKVTGAATDPIDTRRLKIFSFRYLLNSQFLSSSGSLFYFRIFPDDSFDYDIDLLDVMVDASSWQYFKAAGSAWKNWTAYRGPFMLIIIAITLRVCGGPIMSFGFERLGPAAIAFEVANGILIYTLPFIWVLLRGYRMLFKVLALSIWIDIGALTFFPGQVCETGGRKCNLLLSSYFESFFLFSFVVWFLMRPCRAYLHAWVFPLYRLVVLVDGVSPVNEFNYISTRLGRQGRLSGSTGEESV</sequence>
<evidence type="ECO:0000313" key="4">
    <source>
        <dbReference type="EMBL" id="KAK1845076.1"/>
    </source>
</evidence>
<evidence type="ECO:0000259" key="2">
    <source>
        <dbReference type="Pfam" id="PF06985"/>
    </source>
</evidence>
<keyword evidence="1" id="KW-1133">Transmembrane helix</keyword>
<dbReference type="Pfam" id="PF06985">
    <property type="entry name" value="HET"/>
    <property type="match status" value="1"/>
</dbReference>
<feature type="transmembrane region" description="Helical" evidence="1">
    <location>
        <begin position="634"/>
        <end position="654"/>
    </location>
</feature>
<dbReference type="PANTHER" id="PTHR10622">
    <property type="entry name" value="HET DOMAIN-CONTAINING PROTEIN"/>
    <property type="match status" value="1"/>
</dbReference>
<keyword evidence="5" id="KW-1185">Reference proteome</keyword>
<gene>
    <name evidence="4" type="ORF">CCHR01_12295</name>
</gene>
<comment type="caution">
    <text evidence="4">The sequence shown here is derived from an EMBL/GenBank/DDBJ whole genome shotgun (WGS) entry which is preliminary data.</text>
</comment>
<dbReference type="AlphaFoldDB" id="A0AAD9ABJ0"/>
<dbReference type="Proteomes" id="UP001243330">
    <property type="component" value="Unassembled WGS sequence"/>
</dbReference>
<feature type="transmembrane region" description="Helical" evidence="1">
    <location>
        <begin position="574"/>
        <end position="596"/>
    </location>
</feature>
<dbReference type="InterPro" id="IPR058525">
    <property type="entry name" value="DUF8212"/>
</dbReference>
<dbReference type="Pfam" id="PF26640">
    <property type="entry name" value="DUF8212"/>
    <property type="match status" value="1"/>
</dbReference>
<keyword evidence="1" id="KW-0472">Membrane</keyword>
<dbReference type="InterPro" id="IPR010730">
    <property type="entry name" value="HET"/>
</dbReference>
<protein>
    <submittedName>
        <fullName evidence="4">Het domain protein</fullName>
    </submittedName>
</protein>
<name>A0AAD9ABJ0_9PEZI</name>
<accession>A0AAD9ABJ0</accession>
<feature type="transmembrane region" description="Helical" evidence="1">
    <location>
        <begin position="603"/>
        <end position="622"/>
    </location>
</feature>
<proteinExistence type="predicted"/>
<evidence type="ECO:0000259" key="3">
    <source>
        <dbReference type="Pfam" id="PF26640"/>
    </source>
</evidence>
<organism evidence="4 5">
    <name type="scientific">Colletotrichum chrysophilum</name>
    <dbReference type="NCBI Taxonomy" id="1836956"/>
    <lineage>
        <taxon>Eukaryota</taxon>
        <taxon>Fungi</taxon>
        <taxon>Dikarya</taxon>
        <taxon>Ascomycota</taxon>
        <taxon>Pezizomycotina</taxon>
        <taxon>Sordariomycetes</taxon>
        <taxon>Hypocreomycetidae</taxon>
        <taxon>Glomerellales</taxon>
        <taxon>Glomerellaceae</taxon>
        <taxon>Colletotrichum</taxon>
        <taxon>Colletotrichum gloeosporioides species complex</taxon>
    </lineage>
</organism>
<feature type="domain" description="Heterokaryon incompatibility" evidence="2">
    <location>
        <begin position="22"/>
        <end position="111"/>
    </location>
</feature>